<dbReference type="PANTHER" id="PTHR10937:SF14">
    <property type="entry name" value="FRUCTOSELYSINE 6-PHOSPHATE DEGLYCASE"/>
    <property type="match status" value="1"/>
</dbReference>
<comment type="caution">
    <text evidence="2">The sequence shown here is derived from an EMBL/GenBank/DDBJ whole genome shotgun (WGS) entry which is preliminary data.</text>
</comment>
<dbReference type="InterPro" id="IPR001347">
    <property type="entry name" value="SIS_dom"/>
</dbReference>
<sequence>MQIDKAKFVSSLSGAVDGLSAAAAFGREIAKDIDRIYFVSCGAPNRTMLGLQYWIEAISPSIEVRRYFPAEFMDMNPPRMNERTLVVLASKSGTTKETLAAANFVKDKPCKTVAVTQHADLPLAQLVDHVFFTGKTNDAYFGCFMLLQALVGGVLAEKDQWPLLDKLVVSLANLPTVLADAAIASSDRGLKEASAFLNDQILYHLGSGPMFTAAYVHGTCVLAESQWLHSHALEAAEFFHGPFEIIDETTPLMLYLGEDPSRPQMERVVTFCQKYTSRLMIYDSKDFPMEGIAPEIRAIVAPYVVGIAAEQFAYHLSVLKNQPLTTRRYMWKTEY</sequence>
<dbReference type="EMBL" id="JAJBZT010000007">
    <property type="protein sequence ID" value="MCB6184573.1"/>
    <property type="molecule type" value="Genomic_DNA"/>
</dbReference>
<dbReference type="SUPFAM" id="SSF53697">
    <property type="entry name" value="SIS domain"/>
    <property type="match status" value="1"/>
</dbReference>
<dbReference type="Proteomes" id="UP001165395">
    <property type="component" value="Unassembled WGS sequence"/>
</dbReference>
<dbReference type="Gene3D" id="3.40.50.12570">
    <property type="match status" value="1"/>
</dbReference>
<protein>
    <submittedName>
        <fullName evidence="2">SIS domain-containing protein</fullName>
    </submittedName>
</protein>
<name>A0ABS8D971_9NEIS</name>
<proteinExistence type="predicted"/>
<dbReference type="Pfam" id="PF01380">
    <property type="entry name" value="SIS"/>
    <property type="match status" value="1"/>
</dbReference>
<dbReference type="PROSITE" id="PS51464">
    <property type="entry name" value="SIS"/>
    <property type="match status" value="1"/>
</dbReference>
<evidence type="ECO:0000313" key="2">
    <source>
        <dbReference type="EMBL" id="MCB6184573.1"/>
    </source>
</evidence>
<dbReference type="Gene3D" id="1.10.10.2240">
    <property type="match status" value="1"/>
</dbReference>
<dbReference type="InterPro" id="IPR046348">
    <property type="entry name" value="SIS_dom_sf"/>
</dbReference>
<keyword evidence="3" id="KW-1185">Reference proteome</keyword>
<dbReference type="RefSeq" id="WP_227181382.1">
    <property type="nucleotide sequence ID" value="NZ_JAJBZT010000007.1"/>
</dbReference>
<gene>
    <name evidence="2" type="ORF">LIN78_13585</name>
</gene>
<evidence type="ECO:0000313" key="3">
    <source>
        <dbReference type="Proteomes" id="UP001165395"/>
    </source>
</evidence>
<dbReference type="PANTHER" id="PTHR10937">
    <property type="entry name" value="GLUCOSAMINE--FRUCTOSE-6-PHOSPHATE AMINOTRANSFERASE, ISOMERIZING"/>
    <property type="match status" value="1"/>
</dbReference>
<evidence type="ECO:0000259" key="1">
    <source>
        <dbReference type="PROSITE" id="PS51464"/>
    </source>
</evidence>
<dbReference type="Gene3D" id="3.40.50.10490">
    <property type="entry name" value="Glucose-6-phosphate isomerase like protein, domain 1"/>
    <property type="match status" value="1"/>
</dbReference>
<organism evidence="2 3">
    <name type="scientific">Leeia speluncae</name>
    <dbReference type="NCBI Taxonomy" id="2884804"/>
    <lineage>
        <taxon>Bacteria</taxon>
        <taxon>Pseudomonadati</taxon>
        <taxon>Pseudomonadota</taxon>
        <taxon>Betaproteobacteria</taxon>
        <taxon>Neisseriales</taxon>
        <taxon>Leeiaceae</taxon>
        <taxon>Leeia</taxon>
    </lineage>
</organism>
<accession>A0ABS8D971</accession>
<feature type="domain" description="SIS" evidence="1">
    <location>
        <begin position="25"/>
        <end position="166"/>
    </location>
</feature>
<reference evidence="2" key="1">
    <citation type="submission" date="2021-10" db="EMBL/GenBank/DDBJ databases">
        <title>The complete genome sequence of Leeia sp. TBRC 13508.</title>
        <authorList>
            <person name="Charoenyingcharoen P."/>
            <person name="Yukphan P."/>
        </authorList>
    </citation>
    <scope>NUCLEOTIDE SEQUENCE</scope>
    <source>
        <strain evidence="2">TBRC 13508</strain>
    </source>
</reference>